<evidence type="ECO:0000259" key="12">
    <source>
        <dbReference type="PROSITE" id="PS51324"/>
    </source>
</evidence>
<dbReference type="Pfam" id="PF04777">
    <property type="entry name" value="Evr1_Alr"/>
    <property type="match status" value="1"/>
</dbReference>
<keyword evidence="6 10" id="KW-0560">Oxidoreductase</keyword>
<feature type="domain" description="ERV/ALR sulfhydryl oxidase" evidence="12">
    <location>
        <begin position="424"/>
        <end position="526"/>
    </location>
</feature>
<evidence type="ECO:0000256" key="2">
    <source>
        <dbReference type="ARBA" id="ARBA00006041"/>
    </source>
</evidence>
<feature type="non-terminal residue" evidence="14">
    <location>
        <position position="1"/>
    </location>
</feature>
<keyword evidence="4 11" id="KW-0732">Signal</keyword>
<dbReference type="PANTHER" id="PTHR22897:SF8">
    <property type="entry name" value="SULFHYDRYL OXIDASE"/>
    <property type="match status" value="1"/>
</dbReference>
<dbReference type="InterPro" id="IPR040986">
    <property type="entry name" value="QSOX_FAD-bd_dom"/>
</dbReference>
<feature type="chain" id="PRO_5042248882" description="Sulfhydryl oxidase" evidence="11">
    <location>
        <begin position="18"/>
        <end position="646"/>
    </location>
</feature>
<dbReference type="FunFam" id="3.40.30.10:FF:000073">
    <property type="entry name" value="Sulfhydryl oxidase"/>
    <property type="match status" value="1"/>
</dbReference>
<feature type="domain" description="Thioredoxin" evidence="13">
    <location>
        <begin position="20"/>
        <end position="161"/>
    </location>
</feature>
<evidence type="ECO:0000256" key="6">
    <source>
        <dbReference type="ARBA" id="ARBA00023002"/>
    </source>
</evidence>
<protein>
    <recommendedName>
        <fullName evidence="10">Sulfhydryl oxidase</fullName>
        <ecNumber evidence="10">1.8.3.2</ecNumber>
    </recommendedName>
</protein>
<name>A0AAD8A4L3_DIPPU</name>
<dbReference type="InterPro" id="IPR017905">
    <property type="entry name" value="ERV/ALR_sulphydryl_oxidase"/>
</dbReference>
<evidence type="ECO:0000256" key="7">
    <source>
        <dbReference type="ARBA" id="ARBA00023157"/>
    </source>
</evidence>
<reference evidence="14" key="2">
    <citation type="submission" date="2023-05" db="EMBL/GenBank/DDBJ databases">
        <authorList>
            <person name="Fouks B."/>
        </authorList>
    </citation>
    <scope>NUCLEOTIDE SEQUENCE</scope>
    <source>
        <strain evidence="14">Stay&amp;Tobe</strain>
        <tissue evidence="14">Testes</tissue>
    </source>
</reference>
<dbReference type="EC" id="1.8.3.2" evidence="10"/>
<comment type="cofactor">
    <cofactor evidence="1 10">
        <name>FAD</name>
        <dbReference type="ChEBI" id="CHEBI:57692"/>
    </cofactor>
</comment>
<dbReference type="GO" id="GO:0006457">
    <property type="term" value="P:protein folding"/>
    <property type="evidence" value="ECO:0007669"/>
    <property type="project" value="TreeGrafter"/>
</dbReference>
<keyword evidence="7" id="KW-1015">Disulfide bond</keyword>
<evidence type="ECO:0000256" key="1">
    <source>
        <dbReference type="ARBA" id="ARBA00001974"/>
    </source>
</evidence>
<dbReference type="FunFam" id="1.20.120.310:FF:000001">
    <property type="entry name" value="Sulfhydryl oxidase"/>
    <property type="match status" value="1"/>
</dbReference>
<evidence type="ECO:0000313" key="15">
    <source>
        <dbReference type="Proteomes" id="UP001233999"/>
    </source>
</evidence>
<dbReference type="PROSITE" id="PS51324">
    <property type="entry name" value="ERV_ALR"/>
    <property type="match status" value="1"/>
</dbReference>
<keyword evidence="10" id="KW-1133">Transmembrane helix</keyword>
<dbReference type="SUPFAM" id="SSF69000">
    <property type="entry name" value="FAD-dependent thiol oxidase"/>
    <property type="match status" value="1"/>
</dbReference>
<dbReference type="InterPro" id="IPR042568">
    <property type="entry name" value="QSOX_FAD-bd_sf"/>
</dbReference>
<reference evidence="14" key="1">
    <citation type="journal article" date="2023" name="IScience">
        <title>Live-bearing cockroach genome reveals convergent evolutionary mechanisms linked to viviparity in insects and beyond.</title>
        <authorList>
            <person name="Fouks B."/>
            <person name="Harrison M.C."/>
            <person name="Mikhailova A.A."/>
            <person name="Marchal E."/>
            <person name="English S."/>
            <person name="Carruthers M."/>
            <person name="Jennings E.C."/>
            <person name="Chiamaka E.L."/>
            <person name="Frigard R.A."/>
            <person name="Pippel M."/>
            <person name="Attardo G.M."/>
            <person name="Benoit J.B."/>
            <person name="Bornberg-Bauer E."/>
            <person name="Tobe S.S."/>
        </authorList>
    </citation>
    <scope>NUCLEOTIDE SEQUENCE</scope>
    <source>
        <strain evidence="14">Stay&amp;Tobe</strain>
    </source>
</reference>
<gene>
    <name evidence="14" type="ORF">L9F63_015793</name>
</gene>
<evidence type="ECO:0000256" key="9">
    <source>
        <dbReference type="ARBA" id="ARBA00048864"/>
    </source>
</evidence>
<evidence type="ECO:0000256" key="11">
    <source>
        <dbReference type="SAM" id="SignalP"/>
    </source>
</evidence>
<evidence type="ECO:0000256" key="10">
    <source>
        <dbReference type="RuleBase" id="RU371123"/>
    </source>
</evidence>
<feature type="signal peptide" evidence="11">
    <location>
        <begin position="1"/>
        <end position="17"/>
    </location>
</feature>
<dbReference type="GO" id="GO:0000139">
    <property type="term" value="C:Golgi membrane"/>
    <property type="evidence" value="ECO:0007669"/>
    <property type="project" value="TreeGrafter"/>
</dbReference>
<dbReference type="CDD" id="cd02992">
    <property type="entry name" value="PDI_a_QSOX"/>
    <property type="match status" value="1"/>
</dbReference>
<feature type="transmembrane region" description="Helical" evidence="10">
    <location>
        <begin position="610"/>
        <end position="629"/>
    </location>
</feature>
<dbReference type="GO" id="GO:0003756">
    <property type="term" value="F:protein disulfide isomerase activity"/>
    <property type="evidence" value="ECO:0007669"/>
    <property type="project" value="TreeGrafter"/>
</dbReference>
<keyword evidence="8" id="KW-0325">Glycoprotein</keyword>
<dbReference type="EMBL" id="JASPKZ010003833">
    <property type="protein sequence ID" value="KAJ9592520.1"/>
    <property type="molecule type" value="Genomic_DNA"/>
</dbReference>
<keyword evidence="5 10" id="KW-0274">FAD</keyword>
<keyword evidence="15" id="KW-1185">Reference proteome</keyword>
<accession>A0AAD8A4L3</accession>
<dbReference type="PROSITE" id="PS51352">
    <property type="entry name" value="THIOREDOXIN_2"/>
    <property type="match status" value="1"/>
</dbReference>
<evidence type="ECO:0000256" key="8">
    <source>
        <dbReference type="ARBA" id="ARBA00023180"/>
    </source>
</evidence>
<evidence type="ECO:0000259" key="13">
    <source>
        <dbReference type="PROSITE" id="PS51352"/>
    </source>
</evidence>
<dbReference type="Gene3D" id="1.20.120.310">
    <property type="entry name" value="ERV/ALR sulfhydryl oxidase domain"/>
    <property type="match status" value="1"/>
</dbReference>
<dbReference type="PANTHER" id="PTHR22897">
    <property type="entry name" value="QUIESCIN Q6-RELATED SULFHYDRYL OXIDASE"/>
    <property type="match status" value="1"/>
</dbReference>
<dbReference type="GO" id="GO:0016971">
    <property type="term" value="F:flavin-dependent sulfhydryl oxidase activity"/>
    <property type="evidence" value="ECO:0007669"/>
    <property type="project" value="InterPro"/>
</dbReference>
<evidence type="ECO:0000256" key="4">
    <source>
        <dbReference type="ARBA" id="ARBA00022729"/>
    </source>
</evidence>
<keyword evidence="3 10" id="KW-0285">Flavoprotein</keyword>
<comment type="catalytic activity">
    <reaction evidence="9 10">
        <text>2 R'C(R)SH + O2 = R'C(R)S-S(R)CR' + H2O2</text>
        <dbReference type="Rhea" id="RHEA:17357"/>
        <dbReference type="ChEBI" id="CHEBI:15379"/>
        <dbReference type="ChEBI" id="CHEBI:16240"/>
        <dbReference type="ChEBI" id="CHEBI:16520"/>
        <dbReference type="ChEBI" id="CHEBI:17412"/>
        <dbReference type="EC" id="1.8.3.2"/>
    </reaction>
</comment>
<dbReference type="Pfam" id="PF00085">
    <property type="entry name" value="Thioredoxin"/>
    <property type="match status" value="1"/>
</dbReference>
<dbReference type="InterPro" id="IPR013766">
    <property type="entry name" value="Thioredoxin_domain"/>
</dbReference>
<organism evidence="14 15">
    <name type="scientific">Diploptera punctata</name>
    <name type="common">Pacific beetle cockroach</name>
    <dbReference type="NCBI Taxonomy" id="6984"/>
    <lineage>
        <taxon>Eukaryota</taxon>
        <taxon>Metazoa</taxon>
        <taxon>Ecdysozoa</taxon>
        <taxon>Arthropoda</taxon>
        <taxon>Hexapoda</taxon>
        <taxon>Insecta</taxon>
        <taxon>Pterygota</taxon>
        <taxon>Neoptera</taxon>
        <taxon>Polyneoptera</taxon>
        <taxon>Dictyoptera</taxon>
        <taxon>Blattodea</taxon>
        <taxon>Blaberoidea</taxon>
        <taxon>Blaberidae</taxon>
        <taxon>Diplopterinae</taxon>
        <taxon>Diploptera</taxon>
    </lineage>
</organism>
<evidence type="ECO:0000313" key="14">
    <source>
        <dbReference type="EMBL" id="KAJ9592520.1"/>
    </source>
</evidence>
<proteinExistence type="inferred from homology"/>
<comment type="function">
    <text evidence="10">Catalyzes the oxidation of sulfhydryl groups in peptide and protein thiols to disulfides with the reduction of oxygen to hydrogen peroxide.</text>
</comment>
<keyword evidence="10" id="KW-0812">Transmembrane</keyword>
<dbReference type="Gene3D" id="1.20.120.1960">
    <property type="entry name" value="QSOX sulfhydryl oxidase domain"/>
    <property type="match status" value="1"/>
</dbReference>
<dbReference type="Gene3D" id="3.40.30.10">
    <property type="entry name" value="Glutaredoxin"/>
    <property type="match status" value="2"/>
</dbReference>
<dbReference type="InterPro" id="IPR036249">
    <property type="entry name" value="Thioredoxin-like_sf"/>
</dbReference>
<dbReference type="InterPro" id="IPR041269">
    <property type="entry name" value="QSOX_Trx1"/>
</dbReference>
<sequence>CVIGCIALLVVLQMSVSDVVTVELSPADRRLYDDLKSGRGLYNSDDKVTVLNANNFKSRVYGTNNAWIVEFYNSWCGFCHRFAPAWKNLASDIYDWRDVITVAAVDCANDDNNPLCREYEIMVYPMLKFFPANSKSDQMGIAVNKGKNADEIRYTLVELLEKEHMAGRGVSWPNITPYRNSDIKNLWKSIPKSVVFLILIFEDSESFIGTEVILDLHRMESIEVRSVLNQNEAVSKLMGVSTFPSIVVVERDMKTFPLSVHENGREPFRKAIKNFLISRHINVPEEVDPTISDNTQKLEISDLLSLMAAEEEQEKQKHKSKQIGNTVFQMDLEKAVAYSLKHEIPSYKLISGEAFTAVKNYLNILVKYLPISQQGHEVLMSLRNSVFNHKNEIAGEQFLEYINKFDGSGESVFAFGNWVGCKGSKPQYRGYPCGLWTLFHTLSVNALIDNPQLESLEVLSGMLGYITYFFGCQDCSKHFQEMAARSMHTDVKKPRDSVIWLWKAHNEANKRLSGDISEDPEHPKIQFPSHVACPSCREKDDTWNIEEVLQHLKEIYGKHNISKKGMHENTKVKERILTYNDKALVEQLIEVEKKKMFSWNFNVFDISLCVTLYAFSATILILVCIKFVMRRRYKKKAYIHDILGKV</sequence>
<dbReference type="AlphaFoldDB" id="A0AAD8A4L3"/>
<dbReference type="SUPFAM" id="SSF52833">
    <property type="entry name" value="Thioredoxin-like"/>
    <property type="match status" value="1"/>
</dbReference>
<dbReference type="InterPro" id="IPR036774">
    <property type="entry name" value="ERV/ALR_sulphydryl_oxid_sf"/>
</dbReference>
<dbReference type="Proteomes" id="UP001233999">
    <property type="component" value="Unassembled WGS sequence"/>
</dbReference>
<dbReference type="InterPro" id="IPR039798">
    <property type="entry name" value="Sulfhydryl_oxidase"/>
</dbReference>
<comment type="caution">
    <text evidence="14">The sequence shown here is derived from an EMBL/GenBank/DDBJ whole genome shotgun (WGS) entry which is preliminary data.</text>
</comment>
<evidence type="ECO:0000256" key="3">
    <source>
        <dbReference type="ARBA" id="ARBA00022630"/>
    </source>
</evidence>
<keyword evidence="10" id="KW-0472">Membrane</keyword>
<dbReference type="Pfam" id="PF18108">
    <property type="entry name" value="QSOX_Trx1"/>
    <property type="match status" value="1"/>
</dbReference>
<comment type="similarity">
    <text evidence="2 10">Belongs to the quiescin-sulfhydryl oxidase (QSOX) family.</text>
</comment>
<evidence type="ECO:0000256" key="5">
    <source>
        <dbReference type="ARBA" id="ARBA00022827"/>
    </source>
</evidence>
<dbReference type="GO" id="GO:0005615">
    <property type="term" value="C:extracellular space"/>
    <property type="evidence" value="ECO:0007669"/>
    <property type="project" value="TreeGrafter"/>
</dbReference>
<dbReference type="Pfam" id="PF18371">
    <property type="entry name" value="FAD_SOX"/>
    <property type="match status" value="1"/>
</dbReference>